<organism evidence="2 3">
    <name type="scientific">Sphingomonas natans</name>
    <dbReference type="NCBI Taxonomy" id="3063330"/>
    <lineage>
        <taxon>Bacteria</taxon>
        <taxon>Pseudomonadati</taxon>
        <taxon>Pseudomonadota</taxon>
        <taxon>Alphaproteobacteria</taxon>
        <taxon>Sphingomonadales</taxon>
        <taxon>Sphingomonadaceae</taxon>
        <taxon>Sphingomonas</taxon>
    </lineage>
</organism>
<dbReference type="InterPro" id="IPR029032">
    <property type="entry name" value="AhpD-like"/>
</dbReference>
<accession>A0ABT8YDZ5</accession>
<evidence type="ECO:0000313" key="3">
    <source>
        <dbReference type="Proteomes" id="UP001169764"/>
    </source>
</evidence>
<dbReference type="NCBIfam" id="TIGR00778">
    <property type="entry name" value="ahpD_dom"/>
    <property type="match status" value="1"/>
</dbReference>
<dbReference type="Gene3D" id="1.20.1290.10">
    <property type="entry name" value="AhpD-like"/>
    <property type="match status" value="1"/>
</dbReference>
<proteinExistence type="predicted"/>
<evidence type="ECO:0000259" key="1">
    <source>
        <dbReference type="Pfam" id="PF02627"/>
    </source>
</evidence>
<keyword evidence="3" id="KW-1185">Reference proteome</keyword>
<sequence>MTTQRISQAQAYKAAPDQMKAMVALEESFATSGLDPELVELLKLRISQTNGCAFCLHMHASDLRKLGVADMKLHLLAGWHESRYFTDRERAALGWAEALTLVSRTHAPDADYAALAAHFSEEEQVRLSFVIGAINLWNRLAIGFRFAHPAAHA</sequence>
<feature type="domain" description="Carboxymuconolactone decarboxylase-like" evidence="1">
    <location>
        <begin position="16"/>
        <end position="98"/>
    </location>
</feature>
<evidence type="ECO:0000313" key="2">
    <source>
        <dbReference type="EMBL" id="MDO6416572.1"/>
    </source>
</evidence>
<dbReference type="Pfam" id="PF02627">
    <property type="entry name" value="CMD"/>
    <property type="match status" value="1"/>
</dbReference>
<dbReference type="Proteomes" id="UP001169764">
    <property type="component" value="Unassembled WGS sequence"/>
</dbReference>
<name>A0ABT8YDZ5_9SPHN</name>
<gene>
    <name evidence="2" type="ORF">Q4F19_19470</name>
</gene>
<comment type="caution">
    <text evidence="2">The sequence shown here is derived from an EMBL/GenBank/DDBJ whole genome shotgun (WGS) entry which is preliminary data.</text>
</comment>
<protein>
    <submittedName>
        <fullName evidence="2">Carboxymuconolactone decarboxylase family protein</fullName>
    </submittedName>
</protein>
<dbReference type="RefSeq" id="WP_303546248.1">
    <property type="nucleotide sequence ID" value="NZ_JAUOTP010000011.1"/>
</dbReference>
<dbReference type="SUPFAM" id="SSF69118">
    <property type="entry name" value="AhpD-like"/>
    <property type="match status" value="1"/>
</dbReference>
<dbReference type="EMBL" id="JAUOTP010000011">
    <property type="protein sequence ID" value="MDO6416572.1"/>
    <property type="molecule type" value="Genomic_DNA"/>
</dbReference>
<dbReference type="InterPro" id="IPR004675">
    <property type="entry name" value="AhpD_core"/>
</dbReference>
<dbReference type="InterPro" id="IPR003779">
    <property type="entry name" value="CMD-like"/>
</dbReference>
<dbReference type="PANTHER" id="PTHR34846">
    <property type="entry name" value="4-CARBOXYMUCONOLACTONE DECARBOXYLASE FAMILY PROTEIN (AFU_ORTHOLOGUE AFUA_6G11590)"/>
    <property type="match status" value="1"/>
</dbReference>
<dbReference type="PANTHER" id="PTHR34846:SF10">
    <property type="entry name" value="CYTOPLASMIC PROTEIN"/>
    <property type="match status" value="1"/>
</dbReference>
<reference evidence="2" key="1">
    <citation type="submission" date="2023-07" db="EMBL/GenBank/DDBJ databases">
        <authorList>
            <person name="Kim M."/>
        </authorList>
    </citation>
    <scope>NUCLEOTIDE SEQUENCE</scope>
    <source>
        <strain evidence="2">BIUV-7</strain>
    </source>
</reference>